<proteinExistence type="predicted"/>
<dbReference type="Gene3D" id="3.10.450.50">
    <property type="match status" value="1"/>
</dbReference>
<feature type="non-terminal residue" evidence="1">
    <location>
        <position position="66"/>
    </location>
</feature>
<sequence length="66" mass="7335">MTINQDYQEMAAALGNYFDGFYEGDVGKLRKIFHPNCHLYSATTGSLADADIETVYGRVSDRENPG</sequence>
<protein>
    <recommendedName>
        <fullName evidence="2">SnoaL-like domain-containing protein</fullName>
    </recommendedName>
</protein>
<dbReference type="EMBL" id="UINC01048569">
    <property type="protein sequence ID" value="SVB59256.1"/>
    <property type="molecule type" value="Genomic_DNA"/>
</dbReference>
<accession>A0A382F876</accession>
<dbReference type="InterPro" id="IPR032710">
    <property type="entry name" value="NTF2-like_dom_sf"/>
</dbReference>
<organism evidence="1">
    <name type="scientific">marine metagenome</name>
    <dbReference type="NCBI Taxonomy" id="408172"/>
    <lineage>
        <taxon>unclassified sequences</taxon>
        <taxon>metagenomes</taxon>
        <taxon>ecological metagenomes</taxon>
    </lineage>
</organism>
<dbReference type="InterPro" id="IPR039437">
    <property type="entry name" value="FrzH/put_lumazine-bd"/>
</dbReference>
<gene>
    <name evidence="1" type="ORF">METZ01_LOCUS212110</name>
</gene>
<dbReference type="SUPFAM" id="SSF54427">
    <property type="entry name" value="NTF2-like"/>
    <property type="match status" value="1"/>
</dbReference>
<name>A0A382F876_9ZZZZ</name>
<reference evidence="1" key="1">
    <citation type="submission" date="2018-05" db="EMBL/GenBank/DDBJ databases">
        <authorList>
            <person name="Lanie J.A."/>
            <person name="Ng W.-L."/>
            <person name="Kazmierczak K.M."/>
            <person name="Andrzejewski T.M."/>
            <person name="Davidsen T.M."/>
            <person name="Wayne K.J."/>
            <person name="Tettelin H."/>
            <person name="Glass J.I."/>
            <person name="Rusch D."/>
            <person name="Podicherti R."/>
            <person name="Tsui H.-C.T."/>
            <person name="Winkler M.E."/>
        </authorList>
    </citation>
    <scope>NUCLEOTIDE SEQUENCE</scope>
</reference>
<evidence type="ECO:0000313" key="1">
    <source>
        <dbReference type="EMBL" id="SVB59256.1"/>
    </source>
</evidence>
<evidence type="ECO:0008006" key="2">
    <source>
        <dbReference type="Google" id="ProtNLM"/>
    </source>
</evidence>
<dbReference type="AlphaFoldDB" id="A0A382F876"/>
<dbReference type="Pfam" id="PF12893">
    <property type="entry name" value="Lumazine_bd_2"/>
    <property type="match status" value="1"/>
</dbReference>